<evidence type="ECO:0000313" key="7">
    <source>
        <dbReference type="EMBL" id="SEC85428.1"/>
    </source>
</evidence>
<dbReference type="STRING" id="156980.SAMN04489745_3341"/>
<gene>
    <name evidence="7" type="ORF">SAMN04489745_3341</name>
</gene>
<dbReference type="AlphaFoldDB" id="A0A1H4VYA8"/>
<keyword evidence="3 7" id="KW-0808">Transferase</keyword>
<dbReference type="GO" id="GO:0008170">
    <property type="term" value="F:N-methyltransferase activity"/>
    <property type="evidence" value="ECO:0007669"/>
    <property type="project" value="InterPro"/>
</dbReference>
<dbReference type="PROSITE" id="PS00092">
    <property type="entry name" value="N6_MTASE"/>
    <property type="match status" value="1"/>
</dbReference>
<dbReference type="PIRSF" id="PIRSF015855">
    <property type="entry name" value="TypeIII_Mtase_mKpnI"/>
    <property type="match status" value="1"/>
</dbReference>
<dbReference type="Gene3D" id="3.40.50.150">
    <property type="entry name" value="Vaccinia Virus protein VP39"/>
    <property type="match status" value="1"/>
</dbReference>
<dbReference type="Pfam" id="PF01555">
    <property type="entry name" value="N6_N4_Mtase"/>
    <property type="match status" value="1"/>
</dbReference>
<evidence type="ECO:0000256" key="1">
    <source>
        <dbReference type="ARBA" id="ARBA00006594"/>
    </source>
</evidence>
<organism evidence="7 8">
    <name type="scientific">Arthrobacter woluwensis</name>
    <dbReference type="NCBI Taxonomy" id="156980"/>
    <lineage>
        <taxon>Bacteria</taxon>
        <taxon>Bacillati</taxon>
        <taxon>Actinomycetota</taxon>
        <taxon>Actinomycetes</taxon>
        <taxon>Micrococcales</taxon>
        <taxon>Micrococcaceae</taxon>
        <taxon>Arthrobacter</taxon>
    </lineage>
</organism>
<dbReference type="Proteomes" id="UP000182652">
    <property type="component" value="Unassembled WGS sequence"/>
</dbReference>
<evidence type="ECO:0000256" key="2">
    <source>
        <dbReference type="ARBA" id="ARBA00022603"/>
    </source>
</evidence>
<comment type="similarity">
    <text evidence="1">Belongs to the N(4)/N(6)-methyltransferase family.</text>
</comment>
<reference evidence="7 8" key="1">
    <citation type="submission" date="2016-10" db="EMBL/GenBank/DDBJ databases">
        <authorList>
            <person name="de Groot N.N."/>
        </authorList>
    </citation>
    <scope>NUCLEOTIDE SEQUENCE [LARGE SCALE GENOMIC DNA]</scope>
    <source>
        <strain evidence="7 8">DSM 10495</strain>
    </source>
</reference>
<evidence type="ECO:0000256" key="5">
    <source>
        <dbReference type="SAM" id="MobiDB-lite"/>
    </source>
</evidence>
<name>A0A1H4VYA8_9MICC</name>
<dbReference type="EMBL" id="FNSN01000004">
    <property type="protein sequence ID" value="SEC85428.1"/>
    <property type="molecule type" value="Genomic_DNA"/>
</dbReference>
<dbReference type="GO" id="GO:0032259">
    <property type="term" value="P:methylation"/>
    <property type="evidence" value="ECO:0007669"/>
    <property type="project" value="UniProtKB-KW"/>
</dbReference>
<accession>A0A1H4VYA8</accession>
<keyword evidence="8" id="KW-1185">Reference proteome</keyword>
<proteinExistence type="inferred from homology"/>
<dbReference type="InterPro" id="IPR002941">
    <property type="entry name" value="DNA_methylase_N4/N6"/>
</dbReference>
<protein>
    <submittedName>
        <fullName evidence="7">Adenine-specific DNA-methyltransferase</fullName>
    </submittedName>
</protein>
<sequence>MPDGIRTVEELAGEHRPDRVAELRELFPEAFADGAVDLARLRVLLGDAVPTLGADEPQERYGLSWPGKREAVRLAQRPSTGTLDPLHHESAGWAGTRNAVVEGENLEVLKLLQKPYYGSVKLIYLDPPYNTGHDFIYEDDFAEPTAAYLRRSGQVDGQGFRTSANRETSGRFHSDWLSMMYPRLVLARSLLAEDGALIVSIDDGELASLRHLVDEIFGSENFVATLIHQRAKGGGNARHVVRGHDYALVVAKSLRSLPPLRRDKVVQGRVEEIDGVRYLVDDDVIRKTFGKYEPGVERRCLYEELVEYKGEAKKREVDEWIARGELFLLPWGGGKHAVAKRTPVREATSKLYSIVKVLSEQGRKDLERLGLGGAFDYPKPVDFVQQLVRAATSPTGGDLVLDFFAGSGTTAEAVLRQNADDGGDRRFLLVQLPEESGRPGFPTLAAVTRERVRRAGRLLRSETESEAAGPEARPEAGPGAGLEAEAGTGPAGGTASTDTGFRAFRLSASHFREWSPEVSTLLGEDLEVFVDNVEASATDEQIVHEILLKAGVRLDTSLDVLPLAGEVVVLAEGGAVAVSAARRITPEFIEALLGLDPAPRQIFLLDSAFGEDDSLKLNARLRFAARRGETDPDRDHALRTV</sequence>
<keyword evidence="2 7" id="KW-0489">Methyltransferase</keyword>
<evidence type="ECO:0000259" key="6">
    <source>
        <dbReference type="Pfam" id="PF01555"/>
    </source>
</evidence>
<keyword evidence="4" id="KW-0949">S-adenosyl-L-methionine</keyword>
<dbReference type="GO" id="GO:0003677">
    <property type="term" value="F:DNA binding"/>
    <property type="evidence" value="ECO:0007669"/>
    <property type="project" value="InterPro"/>
</dbReference>
<feature type="domain" description="DNA methylase N-4/N-6" evidence="6">
    <location>
        <begin position="120"/>
        <end position="418"/>
    </location>
</feature>
<dbReference type="InterPro" id="IPR002052">
    <property type="entry name" value="DNA_methylase_N6_adenine_CS"/>
</dbReference>
<dbReference type="InterPro" id="IPR029063">
    <property type="entry name" value="SAM-dependent_MTases_sf"/>
</dbReference>
<feature type="compositionally biased region" description="Low complexity" evidence="5">
    <location>
        <begin position="467"/>
        <end position="498"/>
    </location>
</feature>
<dbReference type="SUPFAM" id="SSF53335">
    <property type="entry name" value="S-adenosyl-L-methionine-dependent methyltransferases"/>
    <property type="match status" value="1"/>
</dbReference>
<evidence type="ECO:0000256" key="4">
    <source>
        <dbReference type="ARBA" id="ARBA00022691"/>
    </source>
</evidence>
<dbReference type="PRINTS" id="PR00506">
    <property type="entry name" value="D21N6MTFRASE"/>
</dbReference>
<dbReference type="InterPro" id="IPR002295">
    <property type="entry name" value="N4/N6-MTase_EcoPI_Mod-like"/>
</dbReference>
<evidence type="ECO:0000313" key="8">
    <source>
        <dbReference type="Proteomes" id="UP000182652"/>
    </source>
</evidence>
<evidence type="ECO:0000256" key="3">
    <source>
        <dbReference type="ARBA" id="ARBA00022679"/>
    </source>
</evidence>
<feature type="region of interest" description="Disordered" evidence="5">
    <location>
        <begin position="458"/>
        <end position="498"/>
    </location>
</feature>
<dbReference type="RefSeq" id="WP_066214786.1">
    <property type="nucleotide sequence ID" value="NZ_FNSN01000004.1"/>
</dbReference>